<name>A0A1N7D9I0_9GAMM</name>
<proteinExistence type="predicted"/>
<dbReference type="PANTHER" id="PTHR31302:SF0">
    <property type="entry name" value="TRANSMEMBRANE PROTEIN WITH METALLOPHOSPHOESTERASE DOMAIN"/>
    <property type="match status" value="1"/>
</dbReference>
<dbReference type="PANTHER" id="PTHR31302">
    <property type="entry name" value="TRANSMEMBRANE PROTEIN WITH METALLOPHOSPHOESTERASE DOMAIN-RELATED"/>
    <property type="match status" value="1"/>
</dbReference>
<dbReference type="InterPro" id="IPR004843">
    <property type="entry name" value="Calcineurin-like_PHP"/>
</dbReference>
<dbReference type="Proteomes" id="UP000187495">
    <property type="component" value="Unassembled WGS sequence"/>
</dbReference>
<dbReference type="GO" id="GO:0016787">
    <property type="term" value="F:hydrolase activity"/>
    <property type="evidence" value="ECO:0007669"/>
    <property type="project" value="InterPro"/>
</dbReference>
<sequence>MPLRYYVTFLAAIILLQLLTYGFVKTVIWLANLQSHGRRWLTVLAFVAINSLIGLAFLHKFGVDFKFIALVMTLLLFSFFASAVVFCLQKIIGSGSNHWPKATYLLIFAGLLGLGWYNAHTPKLVSYDVKINKPLVRPIRVGLVSDLHLGRLVGATAIDKLVQIFQEQQVDVIVLAGDIIDDTLEGYESANLQQNLRQLQAPLGVYAALGNHDYMVESDRIRQALSQAGLKVLEDESAYLDSGFYLIGRKDDVITNRKSAEQLLQEIDSSKPVFMLQHRPSEFEHQGQLPIDLQLAGHTHKGQIFPANLITKIVHFMDYGIQKIGQGNYIVTSGFGFWAVPFRLGSQSEVVIINVQGS</sequence>
<keyword evidence="1" id="KW-1133">Transmembrane helix</keyword>
<dbReference type="InterPro" id="IPR051158">
    <property type="entry name" value="Metallophosphoesterase_sf"/>
</dbReference>
<keyword evidence="1" id="KW-0472">Membrane</keyword>
<dbReference type="CDD" id="cd07385">
    <property type="entry name" value="MPP_YkuE_C"/>
    <property type="match status" value="1"/>
</dbReference>
<dbReference type="STRING" id="34061.B0189_00800"/>
<organism evidence="3 4">
    <name type="scientific">Moraxella cuniculi DSM 21768</name>
    <dbReference type="NCBI Taxonomy" id="1122245"/>
    <lineage>
        <taxon>Bacteria</taxon>
        <taxon>Pseudomonadati</taxon>
        <taxon>Pseudomonadota</taxon>
        <taxon>Gammaproteobacteria</taxon>
        <taxon>Moraxellales</taxon>
        <taxon>Moraxellaceae</taxon>
        <taxon>Moraxella</taxon>
    </lineage>
</organism>
<dbReference type="InterPro" id="IPR029052">
    <property type="entry name" value="Metallo-depent_PP-like"/>
</dbReference>
<evidence type="ECO:0000259" key="2">
    <source>
        <dbReference type="Pfam" id="PF00149"/>
    </source>
</evidence>
<feature type="transmembrane region" description="Helical" evidence="1">
    <location>
        <begin position="40"/>
        <end position="61"/>
    </location>
</feature>
<protein>
    <recommendedName>
        <fullName evidence="2">Calcineurin-like phosphoesterase domain-containing protein</fullName>
    </recommendedName>
</protein>
<feature type="transmembrane region" description="Helical" evidence="1">
    <location>
        <begin position="6"/>
        <end position="28"/>
    </location>
</feature>
<dbReference type="EMBL" id="FTNU01000001">
    <property type="protein sequence ID" value="SIR72489.1"/>
    <property type="molecule type" value="Genomic_DNA"/>
</dbReference>
<dbReference type="AlphaFoldDB" id="A0A1N7D9I0"/>
<keyword evidence="4" id="KW-1185">Reference proteome</keyword>
<evidence type="ECO:0000256" key="1">
    <source>
        <dbReference type="SAM" id="Phobius"/>
    </source>
</evidence>
<reference evidence="4" key="1">
    <citation type="submission" date="2017-01" db="EMBL/GenBank/DDBJ databases">
        <authorList>
            <person name="Varghese N."/>
            <person name="Submissions S."/>
        </authorList>
    </citation>
    <scope>NUCLEOTIDE SEQUENCE [LARGE SCALE GENOMIC DNA]</scope>
    <source>
        <strain evidence="4">DSM 21768</strain>
    </source>
</reference>
<feature type="transmembrane region" description="Helical" evidence="1">
    <location>
        <begin position="67"/>
        <end position="87"/>
    </location>
</feature>
<dbReference type="RefSeq" id="WP_076554268.1">
    <property type="nucleotide sequence ID" value="NZ_FTNU01000001.1"/>
</dbReference>
<dbReference type="Pfam" id="PF00149">
    <property type="entry name" value="Metallophos"/>
    <property type="match status" value="1"/>
</dbReference>
<gene>
    <name evidence="3" type="ORF">SAMN02745664_101102</name>
</gene>
<keyword evidence="1" id="KW-0812">Transmembrane</keyword>
<feature type="domain" description="Calcineurin-like phosphoesterase" evidence="2">
    <location>
        <begin position="139"/>
        <end position="301"/>
    </location>
</feature>
<feature type="transmembrane region" description="Helical" evidence="1">
    <location>
        <begin position="99"/>
        <end position="117"/>
    </location>
</feature>
<dbReference type="SUPFAM" id="SSF56300">
    <property type="entry name" value="Metallo-dependent phosphatases"/>
    <property type="match status" value="1"/>
</dbReference>
<accession>A0A1N7D9I0</accession>
<evidence type="ECO:0000313" key="4">
    <source>
        <dbReference type="Proteomes" id="UP000187495"/>
    </source>
</evidence>
<evidence type="ECO:0000313" key="3">
    <source>
        <dbReference type="EMBL" id="SIR72489.1"/>
    </source>
</evidence>
<dbReference type="Gene3D" id="3.60.21.10">
    <property type="match status" value="1"/>
</dbReference>